<evidence type="ECO:0000313" key="2">
    <source>
        <dbReference type="Proteomes" id="UP001177670"/>
    </source>
</evidence>
<gene>
    <name evidence="1" type="ORF">K0M31_015245</name>
</gene>
<sequence>NKNDDLGRKLILRKKSSTGALSVIPQLLSRTRYKTVDANRSHAQPWSRITTSLKFVYLGLWLSATSVSNDHFSYQYRSANIRKQHIRCINNFKLIANN</sequence>
<reference evidence="1" key="1">
    <citation type="submission" date="2021-10" db="EMBL/GenBank/DDBJ databases">
        <title>Melipona bicolor Genome sequencing and assembly.</title>
        <authorList>
            <person name="Araujo N.S."/>
            <person name="Arias M.C."/>
        </authorList>
    </citation>
    <scope>NUCLEOTIDE SEQUENCE</scope>
    <source>
        <strain evidence="1">USP_2M_L1-L4_2017</strain>
        <tissue evidence="1">Whole body</tissue>
    </source>
</reference>
<proteinExistence type="predicted"/>
<dbReference type="EMBL" id="JAHYIQ010000044">
    <property type="protein sequence ID" value="KAK1118198.1"/>
    <property type="molecule type" value="Genomic_DNA"/>
</dbReference>
<dbReference type="Proteomes" id="UP001177670">
    <property type="component" value="Unassembled WGS sequence"/>
</dbReference>
<keyword evidence="2" id="KW-1185">Reference proteome</keyword>
<feature type="non-terminal residue" evidence="1">
    <location>
        <position position="1"/>
    </location>
</feature>
<protein>
    <submittedName>
        <fullName evidence="1">Uncharacterized protein</fullName>
    </submittedName>
</protein>
<name>A0AA40FFQ4_9HYME</name>
<organism evidence="1 2">
    <name type="scientific">Melipona bicolor</name>
    <dbReference type="NCBI Taxonomy" id="60889"/>
    <lineage>
        <taxon>Eukaryota</taxon>
        <taxon>Metazoa</taxon>
        <taxon>Ecdysozoa</taxon>
        <taxon>Arthropoda</taxon>
        <taxon>Hexapoda</taxon>
        <taxon>Insecta</taxon>
        <taxon>Pterygota</taxon>
        <taxon>Neoptera</taxon>
        <taxon>Endopterygota</taxon>
        <taxon>Hymenoptera</taxon>
        <taxon>Apocrita</taxon>
        <taxon>Aculeata</taxon>
        <taxon>Apoidea</taxon>
        <taxon>Anthophila</taxon>
        <taxon>Apidae</taxon>
        <taxon>Melipona</taxon>
    </lineage>
</organism>
<accession>A0AA40FFQ4</accession>
<evidence type="ECO:0000313" key="1">
    <source>
        <dbReference type="EMBL" id="KAK1118198.1"/>
    </source>
</evidence>
<comment type="caution">
    <text evidence="1">The sequence shown here is derived from an EMBL/GenBank/DDBJ whole genome shotgun (WGS) entry which is preliminary data.</text>
</comment>
<dbReference type="AlphaFoldDB" id="A0AA40FFQ4"/>